<comment type="pathway">
    <text evidence="3">Carbohydrate metabolism; tricarboxylic acid cycle; (S)-malate from fumarate: step 1/1.</text>
</comment>
<dbReference type="InterPro" id="IPR020557">
    <property type="entry name" value="Fumarate_lyase_CS"/>
</dbReference>
<feature type="binding site" description="in site B" evidence="3">
    <location>
        <begin position="129"/>
        <end position="132"/>
    </location>
    <ligand>
        <name>substrate</name>
    </ligand>
</feature>
<feature type="domain" description="Fumarate lyase N-terminal" evidence="4">
    <location>
        <begin position="13"/>
        <end position="342"/>
    </location>
</feature>
<reference evidence="6 7" key="1">
    <citation type="submission" date="2019-04" db="EMBL/GenBank/DDBJ databases">
        <title>Lewinella litorea sp. nov., isolated from a marine sand.</title>
        <authorList>
            <person name="Yoon J.-H."/>
        </authorList>
    </citation>
    <scope>NUCLEOTIDE SEQUENCE [LARGE SCALE GENOMIC DNA]</scope>
    <source>
        <strain evidence="6 7">HSMS-39</strain>
    </source>
</reference>
<dbReference type="GO" id="GO:0006108">
    <property type="term" value="P:malate metabolic process"/>
    <property type="evidence" value="ECO:0007669"/>
    <property type="project" value="TreeGrafter"/>
</dbReference>
<dbReference type="InterPro" id="IPR022761">
    <property type="entry name" value="Fumarate_lyase_N"/>
</dbReference>
<feature type="binding site" evidence="3">
    <location>
        <begin position="139"/>
        <end position="141"/>
    </location>
    <ligand>
        <name>substrate</name>
    </ligand>
</feature>
<feature type="binding site" evidence="3">
    <location>
        <position position="187"/>
    </location>
    <ligand>
        <name>substrate</name>
    </ligand>
</feature>
<dbReference type="Gene3D" id="1.20.200.10">
    <property type="entry name" value="Fumarase/aspartase (Central domain)"/>
    <property type="match status" value="1"/>
</dbReference>
<evidence type="ECO:0000259" key="5">
    <source>
        <dbReference type="Pfam" id="PF10415"/>
    </source>
</evidence>
<keyword evidence="3" id="KW-0963">Cytoplasm</keyword>
<evidence type="ECO:0000256" key="3">
    <source>
        <dbReference type="HAMAP-Rule" id="MF_00743"/>
    </source>
</evidence>
<dbReference type="SUPFAM" id="SSF48557">
    <property type="entry name" value="L-aspartase-like"/>
    <property type="match status" value="1"/>
</dbReference>
<dbReference type="Pfam" id="PF10415">
    <property type="entry name" value="FumaraseC_C"/>
    <property type="match status" value="1"/>
</dbReference>
<dbReference type="Pfam" id="PF00206">
    <property type="entry name" value="Lyase_1"/>
    <property type="match status" value="1"/>
</dbReference>
<keyword evidence="3" id="KW-0816">Tricarboxylic acid cycle</keyword>
<dbReference type="InterPro" id="IPR024083">
    <property type="entry name" value="Fumarase/histidase_N"/>
</dbReference>
<evidence type="ECO:0000313" key="7">
    <source>
        <dbReference type="Proteomes" id="UP000308528"/>
    </source>
</evidence>
<dbReference type="CDD" id="cd01362">
    <property type="entry name" value="Fumarase_classII"/>
    <property type="match status" value="1"/>
</dbReference>
<dbReference type="PRINTS" id="PR00149">
    <property type="entry name" value="FUMRATELYASE"/>
</dbReference>
<dbReference type="GO" id="GO:0006106">
    <property type="term" value="P:fumarate metabolic process"/>
    <property type="evidence" value="ECO:0007669"/>
    <property type="project" value="InterPro"/>
</dbReference>
<dbReference type="GO" id="GO:0006099">
    <property type="term" value="P:tricarboxylic acid cycle"/>
    <property type="evidence" value="ECO:0007669"/>
    <property type="project" value="UniProtKB-UniRule"/>
</dbReference>
<dbReference type="FunFam" id="1.10.40.30:FF:000002">
    <property type="entry name" value="Fumarate hydratase class II"/>
    <property type="match status" value="1"/>
</dbReference>
<dbReference type="InterPro" id="IPR005677">
    <property type="entry name" value="Fum_hydII"/>
</dbReference>
<feature type="binding site" evidence="3">
    <location>
        <begin position="324"/>
        <end position="326"/>
    </location>
    <ligand>
        <name>substrate</name>
    </ligand>
</feature>
<dbReference type="Proteomes" id="UP000308528">
    <property type="component" value="Unassembled WGS sequence"/>
</dbReference>
<sequence>MNTRQEKDSIGYVDVPAERYWGAQTQRSFTNFEIGGQLMPREVIHAFAVLKKAAARTNASLGVLERGKSDLIGRVADEILSGQLDEEFPLVVWQTGSGTQSNMNVNEVIANRGHVLQGGDLADDRKVLHPNDDVNKSQSSNDTFPTAMHIAAYQILVENTIPGVEQLRDTLHAKAEEMKDVVKIGRTHFMDATPLTLGQEFSGYVSQLDHGLRALRNTLDHLSELALGGTAVGTGLNAPEGYAEAVAQEIADLTGLPFRTADNKFEALAAHDAIVESHGALKTLAASLTKIGNDIRMLSSGPRSGIGEIIIPANEPGSSIMPGKVNPTQSEALTMAMAQVMGNDVAINIGGMTGHFELNVFKPLMIYNFLVSARLIGDAARSFEQNCAAGIEPNRNRITEHLNNSLMLVTALNTKIGYDKAATIAKKAYAEDTTLKAAALDLGYLTSEEFDAWVKPESMI</sequence>
<dbReference type="InterPro" id="IPR008948">
    <property type="entry name" value="L-Aspartase-like"/>
</dbReference>
<feature type="active site" description="Proton donor/acceptor" evidence="3">
    <location>
        <position position="188"/>
    </location>
</feature>
<dbReference type="GO" id="GO:0004333">
    <property type="term" value="F:fumarate hydratase activity"/>
    <property type="evidence" value="ECO:0007669"/>
    <property type="project" value="UniProtKB-UniRule"/>
</dbReference>
<feature type="site" description="Important for catalytic activity" evidence="3">
    <location>
        <position position="331"/>
    </location>
</feature>
<comment type="catalytic activity">
    <reaction evidence="3">
        <text>(S)-malate = fumarate + H2O</text>
        <dbReference type="Rhea" id="RHEA:12460"/>
        <dbReference type="ChEBI" id="CHEBI:15377"/>
        <dbReference type="ChEBI" id="CHEBI:15589"/>
        <dbReference type="ChEBI" id="CHEBI:29806"/>
        <dbReference type="EC" id="4.2.1.2"/>
    </reaction>
</comment>
<dbReference type="Gene3D" id="1.10.40.30">
    <property type="entry name" value="Fumarase/aspartase (C-terminal domain)"/>
    <property type="match status" value="1"/>
</dbReference>
<dbReference type="GO" id="GO:0005737">
    <property type="term" value="C:cytoplasm"/>
    <property type="evidence" value="ECO:0007669"/>
    <property type="project" value="UniProtKB-SubCell"/>
</dbReference>
<comment type="miscellaneous">
    <text evidence="3">There are 2 substrate-binding sites: the catalytic A site, and the non-catalytic B site that may play a role in the transfer of substrate or product between the active site and the solvent. Alternatively, the B site may bind allosteric effectors.</text>
</comment>
<dbReference type="AlphaFoldDB" id="A0A4S4NPR9"/>
<comment type="similarity">
    <text evidence="1 3">Belongs to the class-II fumarase/aspartase family. Fumarase subfamily.</text>
</comment>
<dbReference type="InterPro" id="IPR018951">
    <property type="entry name" value="Fumarase_C_C"/>
</dbReference>
<dbReference type="FunFam" id="1.10.275.10:FF:000001">
    <property type="entry name" value="Fumarate hydratase, mitochondrial"/>
    <property type="match status" value="1"/>
</dbReference>
<keyword evidence="7" id="KW-1185">Reference proteome</keyword>
<proteinExistence type="inferred from homology"/>
<dbReference type="OrthoDB" id="9802809at2"/>
<dbReference type="InterPro" id="IPR000362">
    <property type="entry name" value="Fumarate_lyase_fam"/>
</dbReference>
<dbReference type="FunFam" id="1.20.200.10:FF:000001">
    <property type="entry name" value="Fumarate hydratase, mitochondrial"/>
    <property type="match status" value="1"/>
</dbReference>
<dbReference type="PANTHER" id="PTHR11444">
    <property type="entry name" value="ASPARTATEAMMONIA/ARGININOSUCCINATE/ADENYLOSUCCINATE LYASE"/>
    <property type="match status" value="1"/>
</dbReference>
<evidence type="ECO:0000259" key="4">
    <source>
        <dbReference type="Pfam" id="PF00206"/>
    </source>
</evidence>
<evidence type="ECO:0000256" key="2">
    <source>
        <dbReference type="ARBA" id="ARBA00023239"/>
    </source>
</evidence>
<evidence type="ECO:0000256" key="1">
    <source>
        <dbReference type="ARBA" id="ARBA00009084"/>
    </source>
</evidence>
<organism evidence="6 7">
    <name type="scientific">Neolewinella litorea</name>
    <dbReference type="NCBI Taxonomy" id="2562452"/>
    <lineage>
        <taxon>Bacteria</taxon>
        <taxon>Pseudomonadati</taxon>
        <taxon>Bacteroidota</taxon>
        <taxon>Saprospiria</taxon>
        <taxon>Saprospirales</taxon>
        <taxon>Lewinellaceae</taxon>
        <taxon>Neolewinella</taxon>
    </lineage>
</organism>
<feature type="binding site" evidence="3">
    <location>
        <begin position="97"/>
        <end position="99"/>
    </location>
    <ligand>
        <name>substrate</name>
    </ligand>
</feature>
<feature type="binding site" evidence="3">
    <location>
        <position position="319"/>
    </location>
    <ligand>
        <name>substrate</name>
    </ligand>
</feature>
<gene>
    <name evidence="3 6" type="primary">fumC</name>
    <name evidence="6" type="ORF">E4021_05605</name>
</gene>
<dbReference type="UniPathway" id="UPA00223">
    <property type="reaction ID" value="UER01007"/>
</dbReference>
<dbReference type="PANTHER" id="PTHR11444:SF1">
    <property type="entry name" value="FUMARATE HYDRATASE, MITOCHONDRIAL"/>
    <property type="match status" value="1"/>
</dbReference>
<dbReference type="RefSeq" id="WP_136457146.1">
    <property type="nucleotide sequence ID" value="NZ_SRSF01000001.1"/>
</dbReference>
<feature type="active site" evidence="3">
    <location>
        <position position="318"/>
    </location>
</feature>
<dbReference type="PROSITE" id="PS00163">
    <property type="entry name" value="FUMARATE_LYASES"/>
    <property type="match status" value="1"/>
</dbReference>
<comment type="subcellular location">
    <subcellularLocation>
        <location evidence="3">Cytoplasm</location>
    </subcellularLocation>
</comment>
<name>A0A4S4NPR9_9BACT</name>
<feature type="domain" description="Fumarase C C-terminal" evidence="5">
    <location>
        <begin position="408"/>
        <end position="460"/>
    </location>
</feature>
<dbReference type="Gene3D" id="1.10.275.10">
    <property type="entry name" value="Fumarase/aspartase (N-terminal domain)"/>
    <property type="match status" value="1"/>
</dbReference>
<protein>
    <recommendedName>
        <fullName evidence="3">Fumarate hydratase class II</fullName>
        <shortName evidence="3">Fumarase C</shortName>
        <ecNumber evidence="3">4.2.1.2</ecNumber>
    </recommendedName>
    <alternativeName>
        <fullName evidence="3">Aerobic fumarase</fullName>
    </alternativeName>
    <alternativeName>
        <fullName evidence="3">Iron-independent fumarase</fullName>
    </alternativeName>
</protein>
<comment type="caution">
    <text evidence="6">The sequence shown here is derived from an EMBL/GenBank/DDBJ whole genome shotgun (WGS) entry which is preliminary data.</text>
</comment>
<comment type="function">
    <text evidence="3">Involved in the TCA cycle. Catalyzes the stereospecific interconversion of fumarate to L-malate.</text>
</comment>
<dbReference type="EC" id="4.2.1.2" evidence="3"/>
<evidence type="ECO:0000313" key="6">
    <source>
        <dbReference type="EMBL" id="THH42056.1"/>
    </source>
</evidence>
<accession>A0A4S4NPR9</accession>
<dbReference type="NCBIfam" id="TIGR00979">
    <property type="entry name" value="fumC_II"/>
    <property type="match status" value="1"/>
</dbReference>
<comment type="subunit">
    <text evidence="3">Homotetramer.</text>
</comment>
<dbReference type="EMBL" id="SRSF01000001">
    <property type="protein sequence ID" value="THH42056.1"/>
    <property type="molecule type" value="Genomic_DNA"/>
</dbReference>
<dbReference type="HAMAP" id="MF_00743">
    <property type="entry name" value="FumaraseC"/>
    <property type="match status" value="1"/>
</dbReference>
<keyword evidence="2 3" id="KW-0456">Lyase</keyword>